<proteinExistence type="predicted"/>
<gene>
    <name evidence="1" type="ORF">IAA61_00065</name>
</gene>
<name>A0A9D1M9I3_9FIRM</name>
<evidence type="ECO:0000313" key="2">
    <source>
        <dbReference type="Proteomes" id="UP000824109"/>
    </source>
</evidence>
<sequence>MIEITSTSPDMTIIAEAADTYAVKYELCKVLDIRNATGDDIYINTTGDFTSSEGVGKYSSIPAGGAYNGYRPDFAGAGTVYIYVQSAGEISITEKRW</sequence>
<dbReference type="AlphaFoldDB" id="A0A9D1M9I3"/>
<accession>A0A9D1M9I3</accession>
<evidence type="ECO:0000313" key="1">
    <source>
        <dbReference type="EMBL" id="HIU56186.1"/>
    </source>
</evidence>
<protein>
    <submittedName>
        <fullName evidence="1">Uncharacterized protein</fullName>
    </submittedName>
</protein>
<comment type="caution">
    <text evidence="1">The sequence shown here is derived from an EMBL/GenBank/DDBJ whole genome shotgun (WGS) entry which is preliminary data.</text>
</comment>
<dbReference type="EMBL" id="DVNB01000002">
    <property type="protein sequence ID" value="HIU56186.1"/>
    <property type="molecule type" value="Genomic_DNA"/>
</dbReference>
<reference evidence="1" key="1">
    <citation type="submission" date="2020-10" db="EMBL/GenBank/DDBJ databases">
        <authorList>
            <person name="Gilroy R."/>
        </authorList>
    </citation>
    <scope>NUCLEOTIDE SEQUENCE</scope>
    <source>
        <strain evidence="1">USAMLcec3-3695</strain>
    </source>
</reference>
<organism evidence="1 2">
    <name type="scientific">Candidatus Ornithomonoglobus merdipullorum</name>
    <dbReference type="NCBI Taxonomy" id="2840895"/>
    <lineage>
        <taxon>Bacteria</taxon>
        <taxon>Bacillati</taxon>
        <taxon>Bacillota</taxon>
        <taxon>Clostridia</taxon>
        <taxon>Candidatus Ornithomonoglobus</taxon>
    </lineage>
</organism>
<reference evidence="1" key="2">
    <citation type="journal article" date="2021" name="PeerJ">
        <title>Extensive microbial diversity within the chicken gut microbiome revealed by metagenomics and culture.</title>
        <authorList>
            <person name="Gilroy R."/>
            <person name="Ravi A."/>
            <person name="Getino M."/>
            <person name="Pursley I."/>
            <person name="Horton D.L."/>
            <person name="Alikhan N.F."/>
            <person name="Baker D."/>
            <person name="Gharbi K."/>
            <person name="Hall N."/>
            <person name="Watson M."/>
            <person name="Adriaenssens E.M."/>
            <person name="Foster-Nyarko E."/>
            <person name="Jarju S."/>
            <person name="Secka A."/>
            <person name="Antonio M."/>
            <person name="Oren A."/>
            <person name="Chaudhuri R.R."/>
            <person name="La Ragione R."/>
            <person name="Hildebrand F."/>
            <person name="Pallen M.J."/>
        </authorList>
    </citation>
    <scope>NUCLEOTIDE SEQUENCE</scope>
    <source>
        <strain evidence="1">USAMLcec3-3695</strain>
    </source>
</reference>
<dbReference type="Proteomes" id="UP000824109">
    <property type="component" value="Unassembled WGS sequence"/>
</dbReference>